<dbReference type="GO" id="GO:0070552">
    <property type="term" value="C:BRISC complex"/>
    <property type="evidence" value="ECO:0007669"/>
    <property type="project" value="InterPro"/>
</dbReference>
<feature type="compositionally biased region" description="Low complexity" evidence="6">
    <location>
        <begin position="34"/>
        <end position="46"/>
    </location>
</feature>
<comment type="subcellular location">
    <subcellularLocation>
        <location evidence="1">Nucleus</location>
    </subcellularLocation>
</comment>
<evidence type="ECO:0000313" key="7">
    <source>
        <dbReference type="EMBL" id="KAF7394855.1"/>
    </source>
</evidence>
<dbReference type="PANTHER" id="PTHR15660">
    <property type="entry name" value="BRISC AND BRCA1-A COMPLEX MEMBER 1"/>
    <property type="match status" value="1"/>
</dbReference>
<name>A0A834JVC7_VESVU</name>
<dbReference type="GO" id="GO:0006302">
    <property type="term" value="P:double-strand break repair"/>
    <property type="evidence" value="ECO:0007669"/>
    <property type="project" value="TreeGrafter"/>
</dbReference>
<comment type="caution">
    <text evidence="7">The sequence shown here is derived from an EMBL/GenBank/DDBJ whole genome shotgun (WGS) entry which is preliminary data.</text>
</comment>
<dbReference type="CDD" id="cd21502">
    <property type="entry name" value="vWA_BABAM1"/>
    <property type="match status" value="1"/>
</dbReference>
<dbReference type="GO" id="GO:0070531">
    <property type="term" value="C:BRCA1-A complex"/>
    <property type="evidence" value="ECO:0007669"/>
    <property type="project" value="InterPro"/>
</dbReference>
<dbReference type="InterPro" id="IPR026126">
    <property type="entry name" value="BABAM1"/>
</dbReference>
<dbReference type="Proteomes" id="UP000614350">
    <property type="component" value="Unassembled WGS sequence"/>
</dbReference>
<evidence type="ECO:0000256" key="5">
    <source>
        <dbReference type="ARBA" id="ARBA00023242"/>
    </source>
</evidence>
<evidence type="ECO:0000256" key="2">
    <source>
        <dbReference type="ARBA" id="ARBA00022490"/>
    </source>
</evidence>
<dbReference type="GO" id="GO:0007095">
    <property type="term" value="P:mitotic G2 DNA damage checkpoint signaling"/>
    <property type="evidence" value="ECO:0007669"/>
    <property type="project" value="TreeGrafter"/>
</dbReference>
<keyword evidence="5" id="KW-0539">Nucleus</keyword>
<gene>
    <name evidence="7" type="ORF">HZH66_008029</name>
</gene>
<dbReference type="PANTHER" id="PTHR15660:SF1">
    <property type="entry name" value="BRISC AND BRCA1-A COMPLEX MEMBER 1"/>
    <property type="match status" value="1"/>
</dbReference>
<sequence length="303" mass="34387">MSTTQDLNEEIDTVSAKLTSTTMFTPAVNTPEQSKTPTSNNSNTSSRNLDSKKSCTVQENIRNLPELNIPEKILFVVDTVKEEKSTSFKVGTGGSYSPLYMIKRVVETFINAKSTIQRKHEYGLMILESSTIRWVCDFTNNIKTILNNLDTIEESSDDEKTFDIGQVFEEIQSRIPVKNYGMSFPMFTTRVILIYSRSNCIPRFNTGQKCLANLTENPYFFLDVLFVHEPPTSENLCEEVYAEITTLDTTNFSYILEVGRNAAKLHDNMAKLLAHPLQRPPQKDMCYTINESILTDLHTNSNV</sequence>
<dbReference type="GO" id="GO:0016604">
    <property type="term" value="C:nuclear body"/>
    <property type="evidence" value="ECO:0007669"/>
    <property type="project" value="TreeGrafter"/>
</dbReference>
<organism evidence="7 8">
    <name type="scientific">Vespula vulgaris</name>
    <name type="common">Yellow jacket</name>
    <name type="synonym">Wasp</name>
    <dbReference type="NCBI Taxonomy" id="7454"/>
    <lineage>
        <taxon>Eukaryota</taxon>
        <taxon>Metazoa</taxon>
        <taxon>Ecdysozoa</taxon>
        <taxon>Arthropoda</taxon>
        <taxon>Hexapoda</taxon>
        <taxon>Insecta</taxon>
        <taxon>Pterygota</taxon>
        <taxon>Neoptera</taxon>
        <taxon>Endopterygota</taxon>
        <taxon>Hymenoptera</taxon>
        <taxon>Apocrita</taxon>
        <taxon>Aculeata</taxon>
        <taxon>Vespoidea</taxon>
        <taxon>Vespidae</taxon>
        <taxon>Vespinae</taxon>
        <taxon>Vespula</taxon>
    </lineage>
</organism>
<keyword evidence="4" id="KW-0234">DNA repair</keyword>
<dbReference type="AlphaFoldDB" id="A0A834JVC7"/>
<evidence type="ECO:0000313" key="8">
    <source>
        <dbReference type="Proteomes" id="UP000614350"/>
    </source>
</evidence>
<feature type="region of interest" description="Disordered" evidence="6">
    <location>
        <begin position="22"/>
        <end position="54"/>
    </location>
</feature>
<keyword evidence="2" id="KW-0963">Cytoplasm</keyword>
<evidence type="ECO:0000256" key="6">
    <source>
        <dbReference type="SAM" id="MobiDB-lite"/>
    </source>
</evidence>
<proteinExistence type="predicted"/>
<accession>A0A834JVC7</accession>
<evidence type="ECO:0000256" key="3">
    <source>
        <dbReference type="ARBA" id="ARBA00022763"/>
    </source>
</evidence>
<keyword evidence="3" id="KW-0227">DNA damage</keyword>
<evidence type="ECO:0000256" key="4">
    <source>
        <dbReference type="ARBA" id="ARBA00023204"/>
    </source>
</evidence>
<feature type="compositionally biased region" description="Polar residues" evidence="6">
    <location>
        <begin position="22"/>
        <end position="33"/>
    </location>
</feature>
<keyword evidence="8" id="KW-1185">Reference proteome</keyword>
<protein>
    <recommendedName>
        <fullName evidence="9">BRISC and BRCA1-A complex member 1</fullName>
    </recommendedName>
</protein>
<evidence type="ECO:0008006" key="9">
    <source>
        <dbReference type="Google" id="ProtNLM"/>
    </source>
</evidence>
<reference evidence="7" key="1">
    <citation type="journal article" date="2020" name="G3 (Bethesda)">
        <title>High-Quality Assemblies for Three Invasive Social Wasps from the &lt;i&gt;Vespula&lt;/i&gt; Genus.</title>
        <authorList>
            <person name="Harrop T.W.R."/>
            <person name="Guhlin J."/>
            <person name="McLaughlin G.M."/>
            <person name="Permina E."/>
            <person name="Stockwell P."/>
            <person name="Gilligan J."/>
            <person name="Le Lec M.F."/>
            <person name="Gruber M.A.M."/>
            <person name="Quinn O."/>
            <person name="Lovegrove M."/>
            <person name="Duncan E.J."/>
            <person name="Remnant E.J."/>
            <person name="Van Eeckhoven J."/>
            <person name="Graham B."/>
            <person name="Knapp R.A."/>
            <person name="Langford K.W."/>
            <person name="Kronenberg Z."/>
            <person name="Press M.O."/>
            <person name="Eacker S.M."/>
            <person name="Wilson-Rankin E.E."/>
            <person name="Purcell J."/>
            <person name="Lester P.J."/>
            <person name="Dearden P.K."/>
        </authorList>
    </citation>
    <scope>NUCLEOTIDE SEQUENCE</scope>
    <source>
        <strain evidence="7">Marl-1</strain>
    </source>
</reference>
<dbReference type="GO" id="GO:0045739">
    <property type="term" value="P:positive regulation of DNA repair"/>
    <property type="evidence" value="ECO:0007669"/>
    <property type="project" value="InterPro"/>
</dbReference>
<evidence type="ECO:0000256" key="1">
    <source>
        <dbReference type="ARBA" id="ARBA00004123"/>
    </source>
</evidence>
<dbReference type="EMBL" id="JACSEA010000008">
    <property type="protein sequence ID" value="KAF7394855.1"/>
    <property type="molecule type" value="Genomic_DNA"/>
</dbReference>